<organism evidence="2 3">
    <name type="scientific">Allopseudospirillum japonicum</name>
    <dbReference type="NCBI Taxonomy" id="64971"/>
    <lineage>
        <taxon>Bacteria</taxon>
        <taxon>Pseudomonadati</taxon>
        <taxon>Pseudomonadota</taxon>
        <taxon>Gammaproteobacteria</taxon>
        <taxon>Oceanospirillales</taxon>
        <taxon>Oceanospirillaceae</taxon>
        <taxon>Allopseudospirillum</taxon>
    </lineage>
</organism>
<name>A0A1H6RJC1_9GAMM</name>
<feature type="compositionally biased region" description="Low complexity" evidence="1">
    <location>
        <begin position="126"/>
        <end position="135"/>
    </location>
</feature>
<dbReference type="Proteomes" id="UP000242999">
    <property type="component" value="Unassembled WGS sequence"/>
</dbReference>
<dbReference type="AlphaFoldDB" id="A0A1H6RJC1"/>
<gene>
    <name evidence="2" type="ORF">SAMN05421831_103200</name>
</gene>
<keyword evidence="3" id="KW-1185">Reference proteome</keyword>
<dbReference type="STRING" id="64971.SAMN05421831_103200"/>
<reference evidence="3" key="1">
    <citation type="submission" date="2016-10" db="EMBL/GenBank/DDBJ databases">
        <authorList>
            <person name="Varghese N."/>
            <person name="Submissions S."/>
        </authorList>
    </citation>
    <scope>NUCLEOTIDE SEQUENCE [LARGE SCALE GENOMIC DNA]</scope>
    <source>
        <strain evidence="3">DSM 7165</strain>
    </source>
</reference>
<proteinExistence type="predicted"/>
<sequence length="770" mass="86673">MPVDIHYLGIRHHGPGSARHVYAALEALQPEQVLIEGPSDASDLISLLMHAHMQVPVALLSYAVDQPQSSIYYPFTEYSPEYQAILWAHRAHKPVHFIDIPFAIRFAQHQQEALATEEAQEEPAQEEAATSQEEQSVQPQDSVHQDPLLALARLAGYTDGEAWWHDVMEQSQAQQDPLQIFQHLALAMEALREAQGEEDQEDHLREAYMRVEIQKLSKQQTQGCIAVVCGAWHLPALKQKVRLTADKQTLKSLPKKLAASKYKTTWIPWTSPRLAQASGYGAGVQAPQWYQHLWQFRERDPQESSVIWLVHVASLLRDAGHFVSSASVIEAQRLAVSLAALRGRLHVGLSELKSAVLACLCFGDQTLWHSIEEALLMGDQVGEIPADAPLVPLLEDLKRLQKTYRLPPQATTKEYALDLRTDLGLKRSHLLHRLSLLSVPWGHLLDAQSGRGTFREVWQLKWQPEYSVHLVEHLVYGTSIEIAANRKMCAHLQAESQLTPLAQQLHVCLTADLQDALDLGLQKLSECATYTHEGLSLLTSIVPLVDVSRYGSARQLSLAHVDALIARLVIQAGLALPYESRQLNAQEAEHYRQAITQVHQAVNLHFAEQDDVLATWWDALEQMFAGVQTTPLLRGLSARLLYQAQHVTETQVQKSFNQSLSSAIPASEAAAFFEGFFNQAADLLIYDQALAGIVNTWLMQLPEEDFTHCLPLLRRVFSSLDTQERKSLYEQMTRPAGMQLNTHLSLQYLPLWQQQSQQLHAWLEVEKHHG</sequence>
<evidence type="ECO:0000256" key="1">
    <source>
        <dbReference type="SAM" id="MobiDB-lite"/>
    </source>
</evidence>
<evidence type="ECO:0000313" key="3">
    <source>
        <dbReference type="Proteomes" id="UP000242999"/>
    </source>
</evidence>
<protein>
    <submittedName>
        <fullName evidence="2">Uncharacterized protein</fullName>
    </submittedName>
</protein>
<accession>A0A1H6RJC1</accession>
<dbReference type="OrthoDB" id="9768066at2"/>
<dbReference type="RefSeq" id="WP_093308853.1">
    <property type="nucleotide sequence ID" value="NZ_FNYH01000003.1"/>
</dbReference>
<evidence type="ECO:0000313" key="2">
    <source>
        <dbReference type="EMBL" id="SEI52617.1"/>
    </source>
</evidence>
<dbReference type="InterPro" id="IPR043737">
    <property type="entry name" value="DUF5682"/>
</dbReference>
<dbReference type="EMBL" id="FNYH01000003">
    <property type="protein sequence ID" value="SEI52617.1"/>
    <property type="molecule type" value="Genomic_DNA"/>
</dbReference>
<feature type="region of interest" description="Disordered" evidence="1">
    <location>
        <begin position="113"/>
        <end position="142"/>
    </location>
</feature>
<dbReference type="Pfam" id="PF18934">
    <property type="entry name" value="DUF5682"/>
    <property type="match status" value="1"/>
</dbReference>